<keyword evidence="2" id="KW-1185">Reference proteome</keyword>
<comment type="caution">
    <text evidence="1">The sequence shown here is derived from an EMBL/GenBank/DDBJ whole genome shotgun (WGS) entry which is preliminary data.</text>
</comment>
<dbReference type="AlphaFoldDB" id="A0AAW2C3X1"/>
<dbReference type="EMBL" id="JAZDWU010000009">
    <property type="protein sequence ID" value="KAK9992321.1"/>
    <property type="molecule type" value="Genomic_DNA"/>
</dbReference>
<protein>
    <submittedName>
        <fullName evidence="1">Uncharacterized protein</fullName>
    </submittedName>
</protein>
<name>A0AAW2C3X1_9ROSI</name>
<reference evidence="1 2" key="1">
    <citation type="submission" date="2024-01" db="EMBL/GenBank/DDBJ databases">
        <title>A telomere-to-telomere, gap-free genome of sweet tea (Lithocarpus litseifolius).</title>
        <authorList>
            <person name="Zhou J."/>
        </authorList>
    </citation>
    <scope>NUCLEOTIDE SEQUENCE [LARGE SCALE GENOMIC DNA]</scope>
    <source>
        <strain evidence="1">Zhou-2022a</strain>
        <tissue evidence="1">Leaf</tissue>
    </source>
</reference>
<evidence type="ECO:0000313" key="1">
    <source>
        <dbReference type="EMBL" id="KAK9992321.1"/>
    </source>
</evidence>
<evidence type="ECO:0000313" key="2">
    <source>
        <dbReference type="Proteomes" id="UP001459277"/>
    </source>
</evidence>
<gene>
    <name evidence="1" type="ORF">SO802_027306</name>
</gene>
<organism evidence="1 2">
    <name type="scientific">Lithocarpus litseifolius</name>
    <dbReference type="NCBI Taxonomy" id="425828"/>
    <lineage>
        <taxon>Eukaryota</taxon>
        <taxon>Viridiplantae</taxon>
        <taxon>Streptophyta</taxon>
        <taxon>Embryophyta</taxon>
        <taxon>Tracheophyta</taxon>
        <taxon>Spermatophyta</taxon>
        <taxon>Magnoliopsida</taxon>
        <taxon>eudicotyledons</taxon>
        <taxon>Gunneridae</taxon>
        <taxon>Pentapetalae</taxon>
        <taxon>rosids</taxon>
        <taxon>fabids</taxon>
        <taxon>Fagales</taxon>
        <taxon>Fagaceae</taxon>
        <taxon>Lithocarpus</taxon>
    </lineage>
</organism>
<accession>A0AAW2C3X1</accession>
<sequence length="162" mass="17088">MANASLPVNQLFSTVLSSVSKARECITSCYSSATQLATPVQLSLPHSVAVSAPGDAVSAAILVQPSMPHSAAVRASELPRQALDQARQVNQLLADVGTDETQIGASSRNPEILPCVPELKKLKKCAISSKRQCSLSDTCTKTVCKSLLILLSPVHTCIYLLS</sequence>
<dbReference type="Proteomes" id="UP001459277">
    <property type="component" value="Unassembled WGS sequence"/>
</dbReference>
<proteinExistence type="predicted"/>